<keyword evidence="5" id="KW-0378">Hydrolase</keyword>
<dbReference type="InterPro" id="IPR050979">
    <property type="entry name" value="LD-transpeptidase"/>
</dbReference>
<evidence type="ECO:0000256" key="3">
    <source>
        <dbReference type="ARBA" id="ARBA00022676"/>
    </source>
</evidence>
<dbReference type="CDD" id="cd16913">
    <property type="entry name" value="YkuD_like"/>
    <property type="match status" value="1"/>
</dbReference>
<dbReference type="InterPro" id="IPR005490">
    <property type="entry name" value="LD_TPept_cat_dom"/>
</dbReference>
<keyword evidence="6 9" id="KW-0133">Cell shape</keyword>
<accession>A0A5D0CXR8</accession>
<dbReference type="SUPFAM" id="SSF141523">
    <property type="entry name" value="L,D-transpeptidase catalytic domain-like"/>
    <property type="match status" value="1"/>
</dbReference>
<reference evidence="12 13" key="1">
    <citation type="submission" date="2019-08" db="EMBL/GenBank/DDBJ databases">
        <title>Genome sequencing of Paenibacillus faecis DSM 23593(T).</title>
        <authorList>
            <person name="Kook J.-K."/>
            <person name="Park S.-N."/>
            <person name="Lim Y.K."/>
        </authorList>
    </citation>
    <scope>NUCLEOTIDE SEQUENCE [LARGE SCALE GENOMIC DNA]</scope>
    <source>
        <strain evidence="12 13">DSM 23593</strain>
    </source>
</reference>
<keyword evidence="4" id="KW-0808">Transferase</keyword>
<dbReference type="InterPro" id="IPR038063">
    <property type="entry name" value="Transpep_catalytic_dom"/>
</dbReference>
<comment type="similarity">
    <text evidence="2">Belongs to the YkuD family.</text>
</comment>
<dbReference type="Proteomes" id="UP000325218">
    <property type="component" value="Unassembled WGS sequence"/>
</dbReference>
<dbReference type="GO" id="GO:0008360">
    <property type="term" value="P:regulation of cell shape"/>
    <property type="evidence" value="ECO:0007669"/>
    <property type="project" value="UniProtKB-UniRule"/>
</dbReference>
<protein>
    <submittedName>
        <fullName evidence="12">L,D-transpeptidase</fullName>
    </submittedName>
</protein>
<dbReference type="GO" id="GO:0016757">
    <property type="term" value="F:glycosyltransferase activity"/>
    <property type="evidence" value="ECO:0007669"/>
    <property type="project" value="UniProtKB-KW"/>
</dbReference>
<name>A0A5D0CXR8_9BACL</name>
<comment type="caution">
    <text evidence="12">The sequence shown here is derived from an EMBL/GenBank/DDBJ whole genome shotgun (WGS) entry which is preliminary data.</text>
</comment>
<keyword evidence="13" id="KW-1185">Reference proteome</keyword>
<dbReference type="UniPathway" id="UPA00219"/>
<dbReference type="RefSeq" id="WP_148450416.1">
    <property type="nucleotide sequence ID" value="NZ_VSDO01000001.1"/>
</dbReference>
<evidence type="ECO:0000256" key="6">
    <source>
        <dbReference type="ARBA" id="ARBA00022960"/>
    </source>
</evidence>
<feature type="domain" description="L,D-TPase catalytic" evidence="11">
    <location>
        <begin position="340"/>
        <end position="449"/>
    </location>
</feature>
<organism evidence="12 13">
    <name type="scientific">Paenibacillus faecis</name>
    <dbReference type="NCBI Taxonomy" id="862114"/>
    <lineage>
        <taxon>Bacteria</taxon>
        <taxon>Bacillati</taxon>
        <taxon>Bacillota</taxon>
        <taxon>Bacilli</taxon>
        <taxon>Bacillales</taxon>
        <taxon>Paenibacillaceae</taxon>
        <taxon>Paenibacillus</taxon>
    </lineage>
</organism>
<dbReference type="GO" id="GO:0018104">
    <property type="term" value="P:peptidoglycan-protein cross-linking"/>
    <property type="evidence" value="ECO:0007669"/>
    <property type="project" value="TreeGrafter"/>
</dbReference>
<dbReference type="PANTHER" id="PTHR30582">
    <property type="entry name" value="L,D-TRANSPEPTIDASE"/>
    <property type="match status" value="1"/>
</dbReference>
<dbReference type="GO" id="GO:0071972">
    <property type="term" value="F:peptidoglycan L,D-transpeptidase activity"/>
    <property type="evidence" value="ECO:0007669"/>
    <property type="project" value="TreeGrafter"/>
</dbReference>
<keyword evidence="3" id="KW-0328">Glycosyltransferase</keyword>
<evidence type="ECO:0000313" key="13">
    <source>
        <dbReference type="Proteomes" id="UP000325218"/>
    </source>
</evidence>
<dbReference type="AlphaFoldDB" id="A0A5D0CXR8"/>
<evidence type="ECO:0000256" key="2">
    <source>
        <dbReference type="ARBA" id="ARBA00005992"/>
    </source>
</evidence>
<gene>
    <name evidence="12" type="ORF">FRY98_03900</name>
</gene>
<dbReference type="Pfam" id="PF03734">
    <property type="entry name" value="YkuD"/>
    <property type="match status" value="1"/>
</dbReference>
<dbReference type="Gene3D" id="2.40.440.10">
    <property type="entry name" value="L,D-transpeptidase catalytic domain-like"/>
    <property type="match status" value="1"/>
</dbReference>
<comment type="pathway">
    <text evidence="1 9">Cell wall biogenesis; peptidoglycan biosynthesis.</text>
</comment>
<dbReference type="OrthoDB" id="9787225at2"/>
<keyword evidence="8 9" id="KW-0961">Cell wall biogenesis/degradation</keyword>
<feature type="compositionally biased region" description="Gly residues" evidence="10">
    <location>
        <begin position="138"/>
        <end position="153"/>
    </location>
</feature>
<feature type="region of interest" description="Disordered" evidence="10">
    <location>
        <begin position="306"/>
        <end position="331"/>
    </location>
</feature>
<sequence>MSNSAYLKKYVENHPKNKMAWYLLGKEYEATGQEGKAHYCYIQAGSVYEAFEASKVPADLWKEYQENLLRESMRKEKQATLWRKIGVALMLLLFLWMPSAQAPGSSSAAQSGIEEGGLGDQDLTAELPERGHSPGSSGKSGGEAGEAGEGGGYTAKPYFGDPKRKHTAMAEMLTDDAPAAGRETAVLGMVQSGRWSLWSKEMPVVYGVVRQAQAGRTTLQSYDAKTCECTPPEASGLRKGALPWIERQESLAALSSAIRHYKEEEGRWPESLQSLTGSFPNNWLAGSDPVMEKAFQPLLASLKKEAGAGTETAKGQNEEGSAGDKTGTLSSTEPYFAKPLEVIVDTANHRLAVVSGDVILRNYKVGLGGERTPEGVFRITDKVVNPNGRDNGEFGSRGMQLSETNYAIHGTNEPDSIGKNESLGCVRMTKQDVEELFDLVPKGTKVTIGKGILPKPESVPEERFKLDNRQDQTNPQRTYHWLN</sequence>
<keyword evidence="7 9" id="KW-0573">Peptidoglycan synthesis</keyword>
<evidence type="ECO:0000256" key="9">
    <source>
        <dbReference type="PROSITE-ProRule" id="PRU01373"/>
    </source>
</evidence>
<dbReference type="PANTHER" id="PTHR30582:SF24">
    <property type="entry name" value="L,D-TRANSPEPTIDASE ERFK_SRFK-RELATED"/>
    <property type="match status" value="1"/>
</dbReference>
<proteinExistence type="inferred from homology"/>
<feature type="active site" description="Nucleophile" evidence="9">
    <location>
        <position position="425"/>
    </location>
</feature>
<evidence type="ECO:0000256" key="8">
    <source>
        <dbReference type="ARBA" id="ARBA00023316"/>
    </source>
</evidence>
<feature type="region of interest" description="Disordered" evidence="10">
    <location>
        <begin position="105"/>
        <end position="160"/>
    </location>
</feature>
<evidence type="ECO:0000256" key="10">
    <source>
        <dbReference type="SAM" id="MobiDB-lite"/>
    </source>
</evidence>
<dbReference type="EMBL" id="VSDO01000001">
    <property type="protein sequence ID" value="TYA14822.1"/>
    <property type="molecule type" value="Genomic_DNA"/>
</dbReference>
<evidence type="ECO:0000256" key="5">
    <source>
        <dbReference type="ARBA" id="ARBA00022801"/>
    </source>
</evidence>
<evidence type="ECO:0000313" key="12">
    <source>
        <dbReference type="EMBL" id="TYA14822.1"/>
    </source>
</evidence>
<dbReference type="GO" id="GO:0071555">
    <property type="term" value="P:cell wall organization"/>
    <property type="evidence" value="ECO:0007669"/>
    <property type="project" value="UniProtKB-UniRule"/>
</dbReference>
<feature type="active site" description="Proton donor/acceptor" evidence="9">
    <location>
        <position position="409"/>
    </location>
</feature>
<evidence type="ECO:0000256" key="4">
    <source>
        <dbReference type="ARBA" id="ARBA00022679"/>
    </source>
</evidence>
<dbReference type="GO" id="GO:0005576">
    <property type="term" value="C:extracellular region"/>
    <property type="evidence" value="ECO:0007669"/>
    <property type="project" value="TreeGrafter"/>
</dbReference>
<evidence type="ECO:0000256" key="7">
    <source>
        <dbReference type="ARBA" id="ARBA00022984"/>
    </source>
</evidence>
<evidence type="ECO:0000259" key="11">
    <source>
        <dbReference type="PROSITE" id="PS52029"/>
    </source>
</evidence>
<dbReference type="PROSITE" id="PS52029">
    <property type="entry name" value="LD_TPASE"/>
    <property type="match status" value="1"/>
</dbReference>
<evidence type="ECO:0000256" key="1">
    <source>
        <dbReference type="ARBA" id="ARBA00004752"/>
    </source>
</evidence>